<dbReference type="Gene3D" id="1.10.510.10">
    <property type="entry name" value="Transferase(Phosphotransferase) domain 1"/>
    <property type="match status" value="1"/>
</dbReference>
<evidence type="ECO:0000256" key="1">
    <source>
        <dbReference type="SAM" id="MobiDB-lite"/>
    </source>
</evidence>
<dbReference type="Proteomes" id="UP000237000">
    <property type="component" value="Unassembled WGS sequence"/>
</dbReference>
<organism evidence="2 3">
    <name type="scientific">Trema orientale</name>
    <name type="common">Charcoal tree</name>
    <name type="synonym">Celtis orientalis</name>
    <dbReference type="NCBI Taxonomy" id="63057"/>
    <lineage>
        <taxon>Eukaryota</taxon>
        <taxon>Viridiplantae</taxon>
        <taxon>Streptophyta</taxon>
        <taxon>Embryophyta</taxon>
        <taxon>Tracheophyta</taxon>
        <taxon>Spermatophyta</taxon>
        <taxon>Magnoliopsida</taxon>
        <taxon>eudicotyledons</taxon>
        <taxon>Gunneridae</taxon>
        <taxon>Pentapetalae</taxon>
        <taxon>rosids</taxon>
        <taxon>fabids</taxon>
        <taxon>Rosales</taxon>
        <taxon>Cannabaceae</taxon>
        <taxon>Trema</taxon>
    </lineage>
</organism>
<name>A0A2P5FTA9_TREOI</name>
<reference evidence="3" key="1">
    <citation type="submission" date="2016-06" db="EMBL/GenBank/DDBJ databases">
        <title>Parallel loss of symbiosis genes in relatives of nitrogen-fixing non-legume Parasponia.</title>
        <authorList>
            <person name="Van Velzen R."/>
            <person name="Holmer R."/>
            <person name="Bu F."/>
            <person name="Rutten L."/>
            <person name="Van Zeijl A."/>
            <person name="Liu W."/>
            <person name="Santuari L."/>
            <person name="Cao Q."/>
            <person name="Sharma T."/>
            <person name="Shen D."/>
            <person name="Roswanjaya Y."/>
            <person name="Wardhani T."/>
            <person name="Kalhor M.S."/>
            <person name="Jansen J."/>
            <person name="Van den Hoogen J."/>
            <person name="Gungor B."/>
            <person name="Hartog M."/>
            <person name="Hontelez J."/>
            <person name="Verver J."/>
            <person name="Yang W.-C."/>
            <person name="Schijlen E."/>
            <person name="Repin R."/>
            <person name="Schilthuizen M."/>
            <person name="Schranz E."/>
            <person name="Heidstra R."/>
            <person name="Miyata K."/>
            <person name="Fedorova E."/>
            <person name="Kohlen W."/>
            <person name="Bisseling T."/>
            <person name="Smit S."/>
            <person name="Geurts R."/>
        </authorList>
    </citation>
    <scope>NUCLEOTIDE SEQUENCE [LARGE SCALE GENOMIC DNA]</scope>
    <source>
        <strain evidence="3">cv. RG33-2</strain>
    </source>
</reference>
<dbReference type="EMBL" id="JXTC01000010">
    <property type="protein sequence ID" value="POO01033.1"/>
    <property type="molecule type" value="Genomic_DNA"/>
</dbReference>
<feature type="compositionally biased region" description="Polar residues" evidence="1">
    <location>
        <begin position="18"/>
        <end position="29"/>
    </location>
</feature>
<gene>
    <name evidence="2" type="ORF">TorRG33x02_032160</name>
</gene>
<evidence type="ECO:0000313" key="2">
    <source>
        <dbReference type="EMBL" id="POO01033.1"/>
    </source>
</evidence>
<evidence type="ECO:0000313" key="3">
    <source>
        <dbReference type="Proteomes" id="UP000237000"/>
    </source>
</evidence>
<keyword evidence="2" id="KW-0418">Kinase</keyword>
<accession>A0A2P5FTA9</accession>
<keyword evidence="2" id="KW-0808">Transferase</keyword>
<dbReference type="OrthoDB" id="192887at2759"/>
<feature type="region of interest" description="Disordered" evidence="1">
    <location>
        <begin position="1"/>
        <end position="36"/>
    </location>
</feature>
<protein>
    <submittedName>
        <fullName evidence="2">Protein kinase-like domain containing protein</fullName>
    </submittedName>
</protein>
<keyword evidence="3" id="KW-1185">Reference proteome</keyword>
<dbReference type="GO" id="GO:0016301">
    <property type="term" value="F:kinase activity"/>
    <property type="evidence" value="ECO:0007669"/>
    <property type="project" value="UniProtKB-KW"/>
</dbReference>
<sequence>MGALPRKIPPNNGRKNDPTSIKLNLNSNDPFEGDSFGRKQVNVLETTPRSKPWQTPAHTAMSFIEEFPKIHSKVVDLVEKMLSFDPSRKIAVEDAPAHPY</sequence>
<dbReference type="AlphaFoldDB" id="A0A2P5FTA9"/>
<dbReference type="InterPro" id="IPR011009">
    <property type="entry name" value="Kinase-like_dom_sf"/>
</dbReference>
<dbReference type="InParanoid" id="A0A2P5FTA9"/>
<dbReference type="STRING" id="63057.A0A2P5FTA9"/>
<dbReference type="SUPFAM" id="SSF56112">
    <property type="entry name" value="Protein kinase-like (PK-like)"/>
    <property type="match status" value="1"/>
</dbReference>
<proteinExistence type="predicted"/>
<comment type="caution">
    <text evidence="2">The sequence shown here is derived from an EMBL/GenBank/DDBJ whole genome shotgun (WGS) entry which is preliminary data.</text>
</comment>